<evidence type="ECO:0000256" key="1">
    <source>
        <dbReference type="SAM" id="SignalP"/>
    </source>
</evidence>
<protein>
    <recommendedName>
        <fullName evidence="4">Secreted protein</fullName>
    </recommendedName>
</protein>
<keyword evidence="1" id="KW-0732">Signal</keyword>
<evidence type="ECO:0000313" key="3">
    <source>
        <dbReference type="Proteomes" id="UP000646548"/>
    </source>
</evidence>
<gene>
    <name evidence="2" type="ORF">FQA47_013857</name>
</gene>
<comment type="caution">
    <text evidence="2">The sequence shown here is derived from an EMBL/GenBank/DDBJ whole genome shotgun (WGS) entry which is preliminary data.</text>
</comment>
<feature type="signal peptide" evidence="1">
    <location>
        <begin position="1"/>
        <end position="19"/>
    </location>
</feature>
<evidence type="ECO:0000313" key="2">
    <source>
        <dbReference type="EMBL" id="KAF6716846.1"/>
    </source>
</evidence>
<organism evidence="2 3">
    <name type="scientific">Oryzias melastigma</name>
    <name type="common">Marine medaka</name>
    <dbReference type="NCBI Taxonomy" id="30732"/>
    <lineage>
        <taxon>Eukaryota</taxon>
        <taxon>Metazoa</taxon>
        <taxon>Chordata</taxon>
        <taxon>Craniata</taxon>
        <taxon>Vertebrata</taxon>
        <taxon>Euteleostomi</taxon>
        <taxon>Actinopterygii</taxon>
        <taxon>Neopterygii</taxon>
        <taxon>Teleostei</taxon>
        <taxon>Neoteleostei</taxon>
        <taxon>Acanthomorphata</taxon>
        <taxon>Ovalentaria</taxon>
        <taxon>Atherinomorphae</taxon>
        <taxon>Beloniformes</taxon>
        <taxon>Adrianichthyidae</taxon>
        <taxon>Oryziinae</taxon>
        <taxon>Oryzias</taxon>
    </lineage>
</organism>
<dbReference type="AlphaFoldDB" id="A0A834BZ83"/>
<feature type="chain" id="PRO_5032396315" description="Secreted protein" evidence="1">
    <location>
        <begin position="20"/>
        <end position="130"/>
    </location>
</feature>
<proteinExistence type="predicted"/>
<dbReference type="EMBL" id="WKFB01000918">
    <property type="protein sequence ID" value="KAF6716846.1"/>
    <property type="molecule type" value="Genomic_DNA"/>
</dbReference>
<accession>A0A834BZ83</accession>
<sequence>MHPRRCWLLAVAFSPRGAAVEEGKKEEACASGEVYAPPSGAALRCWIMRSAISEFTKLFAHQPPLHSAFRPSTIGIADLGAVDLSSFYARVEIGSRRISPKIADLVLDRRVFRDVSELATEKSFRLQASL</sequence>
<dbReference type="Proteomes" id="UP000646548">
    <property type="component" value="Unassembled WGS sequence"/>
</dbReference>
<name>A0A834BZ83_ORYME</name>
<reference evidence="2" key="1">
    <citation type="journal article" name="BMC Genomics">
        <title>Long-read sequencing and de novo genome assembly of marine medaka (Oryzias melastigma).</title>
        <authorList>
            <person name="Liang P."/>
            <person name="Saqib H.S.A."/>
            <person name="Ni X."/>
            <person name="Shen Y."/>
        </authorList>
    </citation>
    <scope>NUCLEOTIDE SEQUENCE</scope>
    <source>
        <strain evidence="2">Bigg-433</strain>
    </source>
</reference>
<evidence type="ECO:0008006" key="4">
    <source>
        <dbReference type="Google" id="ProtNLM"/>
    </source>
</evidence>